<gene>
    <name evidence="3" type="ORF">F6W21_03375</name>
    <name evidence="2" type="ORF">RYF40_003127</name>
</gene>
<dbReference type="EMBL" id="ABNOCX020000005">
    <property type="protein sequence ID" value="EML7082664.1"/>
    <property type="molecule type" value="Genomic_DNA"/>
</dbReference>
<reference evidence="3" key="1">
    <citation type="journal article" date="2018" name="Genome Biol.">
        <title>SKESA: strategic k-mer extension for scrupulous assemblies.</title>
        <authorList>
            <person name="Souvorov A."/>
            <person name="Agarwala R."/>
            <person name="Lipman D.J."/>
        </authorList>
    </citation>
    <scope>NUCLEOTIDE SEQUENCE</scope>
    <source>
        <strain evidence="3">AUSMDU00005748</strain>
    </source>
</reference>
<dbReference type="SUPFAM" id="SSF54909">
    <property type="entry name" value="Dimeric alpha+beta barrel"/>
    <property type="match status" value="1"/>
</dbReference>
<evidence type="ECO:0000313" key="3">
    <source>
        <dbReference type="EMBL" id="HAU4355364.1"/>
    </source>
</evidence>
<evidence type="ECO:0000259" key="1">
    <source>
        <dbReference type="Pfam" id="PF07978"/>
    </source>
</evidence>
<dbReference type="RefSeq" id="WP_023321000.1">
    <property type="nucleotide sequence ID" value="NZ_CAAKNQ010000165.1"/>
</dbReference>
<comment type="caution">
    <text evidence="2">The sequence shown here is derived from an EMBL/GenBank/DDBJ whole genome shotgun (WGS) entry which is preliminary data.</text>
</comment>
<dbReference type="EMBL" id="DACXIC010000003">
    <property type="protein sequence ID" value="HAU4355364.1"/>
    <property type="molecule type" value="Genomic_DNA"/>
</dbReference>
<sequence>MKTVEFLLYTLKPGTGNDFHRVMQEQSAPRHRAAGMDIVSFGNSVEDNDAYYLIRAYDDLAHLNASQERFYSSPAWREGPRQAIIDMIAVSVKSVMVLSASAVDGLRNG</sequence>
<protein>
    <submittedName>
        <fullName evidence="2">NIPSNAP family protein</fullName>
    </submittedName>
</protein>
<accession>A0A9P0TZ69</accession>
<dbReference type="Proteomes" id="UP000868497">
    <property type="component" value="Unassembled WGS sequence"/>
</dbReference>
<proteinExistence type="predicted"/>
<organism evidence="2">
    <name type="scientific">Klebsiella oxytoca</name>
    <dbReference type="NCBI Taxonomy" id="571"/>
    <lineage>
        <taxon>Bacteria</taxon>
        <taxon>Pseudomonadati</taxon>
        <taxon>Pseudomonadota</taxon>
        <taxon>Gammaproteobacteria</taxon>
        <taxon>Enterobacterales</taxon>
        <taxon>Enterobacteriaceae</taxon>
        <taxon>Klebsiella/Raoultella group</taxon>
        <taxon>Klebsiella</taxon>
    </lineage>
</organism>
<reference evidence="2" key="3">
    <citation type="submission" date="2024-02" db="EMBL/GenBank/DDBJ databases">
        <authorList>
            <consortium name="Clinical and Environmental Microbiology Branch: Whole genome sequencing antimicrobial resistance pathogens in the healthcare setting"/>
        </authorList>
    </citation>
    <scope>NUCLEOTIDE SEQUENCE</scope>
    <source>
        <strain evidence="2">2023BB-00086</strain>
    </source>
</reference>
<evidence type="ECO:0000313" key="2">
    <source>
        <dbReference type="EMBL" id="EML7082664.1"/>
    </source>
</evidence>
<reference evidence="3" key="2">
    <citation type="submission" date="2019-09" db="EMBL/GenBank/DDBJ databases">
        <authorList>
            <consortium name="NCBI Pathogen Detection Project"/>
        </authorList>
    </citation>
    <scope>NUCLEOTIDE SEQUENCE</scope>
    <source>
        <strain evidence="3">AUSMDU00005748</strain>
    </source>
</reference>
<feature type="domain" description="NIPSNAP" evidence="1">
    <location>
        <begin position="5"/>
        <end position="78"/>
    </location>
</feature>
<dbReference type="AlphaFoldDB" id="A0A9P0TZ69"/>
<dbReference type="InterPro" id="IPR012577">
    <property type="entry name" value="NIPSNAP"/>
</dbReference>
<dbReference type="Gene3D" id="3.30.70.100">
    <property type="match status" value="1"/>
</dbReference>
<name>A0A9P0TZ69_KLEOX</name>
<dbReference type="Pfam" id="PF07978">
    <property type="entry name" value="NIPSNAP"/>
    <property type="match status" value="1"/>
</dbReference>
<dbReference type="InterPro" id="IPR011008">
    <property type="entry name" value="Dimeric_a/b-barrel"/>
</dbReference>